<dbReference type="Proteomes" id="UP001447188">
    <property type="component" value="Unassembled WGS sequence"/>
</dbReference>
<dbReference type="InterPro" id="IPR011009">
    <property type="entry name" value="Kinase-like_dom_sf"/>
</dbReference>
<dbReference type="InterPro" id="IPR000719">
    <property type="entry name" value="Prot_kinase_dom"/>
</dbReference>
<dbReference type="InterPro" id="IPR052396">
    <property type="entry name" value="Meiotic_Drive_Suppr_Kinase"/>
</dbReference>
<reference evidence="2 3" key="1">
    <citation type="submission" date="2024-02" db="EMBL/GenBank/DDBJ databases">
        <title>Discinaceae phylogenomics.</title>
        <authorList>
            <person name="Dirks A.C."/>
            <person name="James T.Y."/>
        </authorList>
    </citation>
    <scope>NUCLEOTIDE SEQUENCE [LARGE SCALE GENOMIC DNA]</scope>
    <source>
        <strain evidence="2 3">ACD0624</strain>
    </source>
</reference>
<dbReference type="PANTHER" id="PTHR37171">
    <property type="entry name" value="SERINE/THREONINE-PROTEIN KINASE YRZF-RELATED"/>
    <property type="match status" value="1"/>
</dbReference>
<feature type="domain" description="Protein kinase" evidence="1">
    <location>
        <begin position="87"/>
        <end position="279"/>
    </location>
</feature>
<evidence type="ECO:0000313" key="2">
    <source>
        <dbReference type="EMBL" id="KAL0638986.1"/>
    </source>
</evidence>
<gene>
    <name evidence="2" type="ORF">Q9L58_002037</name>
</gene>
<dbReference type="EMBL" id="JBBBZM010000016">
    <property type="protein sequence ID" value="KAL0638986.1"/>
    <property type="molecule type" value="Genomic_DNA"/>
</dbReference>
<evidence type="ECO:0000313" key="3">
    <source>
        <dbReference type="Proteomes" id="UP001447188"/>
    </source>
</evidence>
<dbReference type="SUPFAM" id="SSF56112">
    <property type="entry name" value="Protein kinase-like (PK-like)"/>
    <property type="match status" value="1"/>
</dbReference>
<protein>
    <recommendedName>
        <fullName evidence="1">Protein kinase domain-containing protein</fullName>
    </recommendedName>
</protein>
<organism evidence="2 3">
    <name type="scientific">Discina gigas</name>
    <dbReference type="NCBI Taxonomy" id="1032678"/>
    <lineage>
        <taxon>Eukaryota</taxon>
        <taxon>Fungi</taxon>
        <taxon>Dikarya</taxon>
        <taxon>Ascomycota</taxon>
        <taxon>Pezizomycotina</taxon>
        <taxon>Pezizomycetes</taxon>
        <taxon>Pezizales</taxon>
        <taxon>Discinaceae</taxon>
        <taxon>Discina</taxon>
    </lineage>
</organism>
<proteinExistence type="predicted"/>
<evidence type="ECO:0000259" key="1">
    <source>
        <dbReference type="PROSITE" id="PS50011"/>
    </source>
</evidence>
<dbReference type="PROSITE" id="PS50011">
    <property type="entry name" value="PROTEIN_KINASE_DOM"/>
    <property type="match status" value="1"/>
</dbReference>
<sequence>MDDATAIYFAFPPGPTSENEEVHYVVATSGSSVLNEHNFTLRELVAFTCWCALRRSHIPIHNFEDVSLTTVDSGYTSVLTPDVDPGGRKPPYVTRGQNATTFPSSPKRASYRVSQVLTESVAVLSLESHSQLPSRIIAKIPYSPDHRDAELAAYDALFPVQGSLVPHCYGTATTPRGDLVILTEFIESGTTVAELHKSGEWDRIVNLRETALKAVQRIHGLGVLHRDANARNIMVCGEEVVLVDFDAARVYDVPTAEHKAWQDRSLVKGAFSVPIQEEE</sequence>
<name>A0ABR3GSS6_9PEZI</name>
<dbReference type="PANTHER" id="PTHR37171:SF1">
    <property type="entry name" value="SERINE_THREONINE-PROTEIN KINASE YRZF-RELATED"/>
    <property type="match status" value="1"/>
</dbReference>
<keyword evidence="3" id="KW-1185">Reference proteome</keyword>
<comment type="caution">
    <text evidence="2">The sequence shown here is derived from an EMBL/GenBank/DDBJ whole genome shotgun (WGS) entry which is preliminary data.</text>
</comment>
<accession>A0ABR3GSS6</accession>
<dbReference type="Gene3D" id="1.10.510.10">
    <property type="entry name" value="Transferase(Phosphotransferase) domain 1"/>
    <property type="match status" value="1"/>
</dbReference>